<reference evidence="2" key="2">
    <citation type="submission" date="2022-01" db="EMBL/GenBank/DDBJ databases">
        <authorList>
            <person name="Yamashiro T."/>
            <person name="Shiraishi A."/>
            <person name="Satake H."/>
            <person name="Nakayama K."/>
        </authorList>
    </citation>
    <scope>NUCLEOTIDE SEQUENCE</scope>
</reference>
<protein>
    <submittedName>
        <fullName evidence="2">RNA-directed DNA polymerase, eukaryota</fullName>
    </submittedName>
</protein>
<dbReference type="InterPro" id="IPR026960">
    <property type="entry name" value="RVT-Znf"/>
</dbReference>
<dbReference type="EMBL" id="BQNB010012781">
    <property type="protein sequence ID" value="GJT07809.1"/>
    <property type="molecule type" value="Genomic_DNA"/>
</dbReference>
<dbReference type="Pfam" id="PF13966">
    <property type="entry name" value="zf-RVT"/>
    <property type="match status" value="1"/>
</dbReference>
<keyword evidence="2" id="KW-0808">Transferase</keyword>
<sequence>MESIRRNFFNGVENAEQKMLLIGWNKILASKKNGAIYGIRGALDNSSSYSRRCPWLDIVNEVRKLASKGIDLLSLVKKKVGNGEATSFWNDVWLGDFPLKQMYSRLYFLELDKHVSVVSKLRANSLISSFRRSPRSDPSGDFSVKSLREFIDDSMLPKTDVPTRWIKSIPIKINIFSWRVSLNKMPTRLNLSLRFLDISSIICPLYSIVVESTSHLLFSCQFAHQLMIKVVYWWDLEYQDFHSYENWILWFKNLRVSKRLKDVFEGVFDLSTFKARLVQLNIFVWNEVNGPVRIHGGDYLITIVIKEREKRYVVQATKPIEYVRSMIESDLRLSSRCYKLTYNLPPNRDVWVKTDHDWHFAVEFSEERGYLVYLDLEICPSVTIVIKERPKHNVVQATKLFETVKSMIEVDLSLSPRCYKLTYNLPPNGDVCVKTYHDWHFVVQFSKERGYFMYLDLEICPSGTTTHLAYEDASEEEMMLI</sequence>
<accession>A0ABQ5B4F9</accession>
<proteinExistence type="predicted"/>
<keyword evidence="2" id="KW-0695">RNA-directed DNA polymerase</keyword>
<dbReference type="PANTHER" id="PTHR36617">
    <property type="entry name" value="PROTEIN, PUTATIVE-RELATED"/>
    <property type="match status" value="1"/>
</dbReference>
<dbReference type="Proteomes" id="UP001151760">
    <property type="component" value="Unassembled WGS sequence"/>
</dbReference>
<keyword evidence="2" id="KW-0548">Nucleotidyltransferase</keyword>
<dbReference type="GO" id="GO:0003964">
    <property type="term" value="F:RNA-directed DNA polymerase activity"/>
    <property type="evidence" value="ECO:0007669"/>
    <property type="project" value="UniProtKB-KW"/>
</dbReference>
<organism evidence="2 3">
    <name type="scientific">Tanacetum coccineum</name>
    <dbReference type="NCBI Taxonomy" id="301880"/>
    <lineage>
        <taxon>Eukaryota</taxon>
        <taxon>Viridiplantae</taxon>
        <taxon>Streptophyta</taxon>
        <taxon>Embryophyta</taxon>
        <taxon>Tracheophyta</taxon>
        <taxon>Spermatophyta</taxon>
        <taxon>Magnoliopsida</taxon>
        <taxon>eudicotyledons</taxon>
        <taxon>Gunneridae</taxon>
        <taxon>Pentapetalae</taxon>
        <taxon>asterids</taxon>
        <taxon>campanulids</taxon>
        <taxon>Asterales</taxon>
        <taxon>Asteraceae</taxon>
        <taxon>Asteroideae</taxon>
        <taxon>Anthemideae</taxon>
        <taxon>Anthemidinae</taxon>
        <taxon>Tanacetum</taxon>
    </lineage>
</organism>
<evidence type="ECO:0000259" key="1">
    <source>
        <dbReference type="Pfam" id="PF13966"/>
    </source>
</evidence>
<feature type="domain" description="Reverse transcriptase zinc-binding" evidence="1">
    <location>
        <begin position="142"/>
        <end position="225"/>
    </location>
</feature>
<name>A0ABQ5B4F9_9ASTR</name>
<keyword evidence="3" id="KW-1185">Reference proteome</keyword>
<reference evidence="2" key="1">
    <citation type="journal article" date="2022" name="Int. J. Mol. Sci.">
        <title>Draft Genome of Tanacetum Coccineum: Genomic Comparison of Closely Related Tanacetum-Family Plants.</title>
        <authorList>
            <person name="Yamashiro T."/>
            <person name="Shiraishi A."/>
            <person name="Nakayama K."/>
            <person name="Satake H."/>
        </authorList>
    </citation>
    <scope>NUCLEOTIDE SEQUENCE</scope>
</reference>
<evidence type="ECO:0000313" key="2">
    <source>
        <dbReference type="EMBL" id="GJT07809.1"/>
    </source>
</evidence>
<evidence type="ECO:0000313" key="3">
    <source>
        <dbReference type="Proteomes" id="UP001151760"/>
    </source>
</evidence>
<gene>
    <name evidence="2" type="ORF">Tco_0842271</name>
</gene>
<dbReference type="PANTHER" id="PTHR36617:SF16">
    <property type="entry name" value="OS04G0516500 PROTEIN"/>
    <property type="match status" value="1"/>
</dbReference>
<comment type="caution">
    <text evidence="2">The sequence shown here is derived from an EMBL/GenBank/DDBJ whole genome shotgun (WGS) entry which is preliminary data.</text>
</comment>